<name>A0ABU7UVW4_9CLOT</name>
<evidence type="ECO:0000313" key="1">
    <source>
        <dbReference type="EMBL" id="MEF2114954.1"/>
    </source>
</evidence>
<gene>
    <name evidence="1" type="ORF">SJI18_21940</name>
</gene>
<reference evidence="1 2" key="1">
    <citation type="submission" date="2023-11" db="EMBL/GenBank/DDBJ databases">
        <title>Draft genome sequence of a psychrophilic Clostridium strain from permafrost water brine.</title>
        <authorList>
            <person name="Shcherbakova V.A."/>
            <person name="Trubitsyn V.E."/>
            <person name="Zakharyuk A.G."/>
        </authorList>
    </citation>
    <scope>NUCLEOTIDE SEQUENCE [LARGE SCALE GENOMIC DNA]</scope>
    <source>
        <strain evidence="1 2">14F</strain>
    </source>
</reference>
<organism evidence="1 2">
    <name type="scientific">Clostridium frigoriphilum</name>
    <dbReference type="NCBI Taxonomy" id="443253"/>
    <lineage>
        <taxon>Bacteria</taxon>
        <taxon>Bacillati</taxon>
        <taxon>Bacillota</taxon>
        <taxon>Clostridia</taxon>
        <taxon>Eubacteriales</taxon>
        <taxon>Clostridiaceae</taxon>
        <taxon>Clostridium</taxon>
    </lineage>
</organism>
<sequence length="77" mass="8855">MLLVYKKNDISVNQISNMTFVISAVGYGDLLKFKLVADGKFMESNRVKENNKYMEALVKCVEARIRIRIRGNSNQQL</sequence>
<accession>A0ABU7UVW4</accession>
<protein>
    <submittedName>
        <fullName evidence="1">Uncharacterized protein</fullName>
    </submittedName>
</protein>
<comment type="caution">
    <text evidence="1">The sequence shown here is derived from an EMBL/GenBank/DDBJ whole genome shotgun (WGS) entry which is preliminary data.</text>
</comment>
<dbReference type="Proteomes" id="UP001498469">
    <property type="component" value="Unassembled WGS sequence"/>
</dbReference>
<evidence type="ECO:0000313" key="2">
    <source>
        <dbReference type="Proteomes" id="UP001498469"/>
    </source>
</evidence>
<dbReference type="EMBL" id="JAZHFS010000034">
    <property type="protein sequence ID" value="MEF2114954.1"/>
    <property type="molecule type" value="Genomic_DNA"/>
</dbReference>
<keyword evidence="2" id="KW-1185">Reference proteome</keyword>
<proteinExistence type="predicted"/>
<dbReference type="RefSeq" id="WP_216254894.1">
    <property type="nucleotide sequence ID" value="NZ_JAZHFS010000034.1"/>
</dbReference>